<dbReference type="PIRSF" id="PIRSF000819">
    <property type="entry name" value="Streptomycin_3-adenylyltransf"/>
    <property type="match status" value="1"/>
</dbReference>
<evidence type="ECO:0000259" key="7">
    <source>
        <dbReference type="Pfam" id="PF13427"/>
    </source>
</evidence>
<keyword evidence="2" id="KW-0046">Antibiotic resistance</keyword>
<evidence type="ECO:0000313" key="9">
    <source>
        <dbReference type="Proteomes" id="UP001446337"/>
    </source>
</evidence>
<dbReference type="Pfam" id="PF13427">
    <property type="entry name" value="AadA_C"/>
    <property type="match status" value="1"/>
</dbReference>
<protein>
    <recommendedName>
        <fullName evidence="4">Aminoglycoside (3'') (9) adenylyltransferase</fullName>
        <ecNumber evidence="3">2.7.7.47</ecNumber>
    </recommendedName>
</protein>
<dbReference type="InterPro" id="IPR024172">
    <property type="entry name" value="AadA/Aad9"/>
</dbReference>
<evidence type="ECO:0000313" key="8">
    <source>
        <dbReference type="EMBL" id="XAN14319.1"/>
    </source>
</evidence>
<organism evidence="8 9">
    <name type="scientific">Achromobacter denitrificans</name>
    <name type="common">Alcaligenes denitrificans</name>
    <dbReference type="NCBI Taxonomy" id="32002"/>
    <lineage>
        <taxon>Bacteria</taxon>
        <taxon>Pseudomonadati</taxon>
        <taxon>Pseudomonadota</taxon>
        <taxon>Betaproteobacteria</taxon>
        <taxon>Burkholderiales</taxon>
        <taxon>Alcaligenaceae</taxon>
        <taxon>Achromobacter</taxon>
    </lineage>
</organism>
<evidence type="ECO:0000256" key="1">
    <source>
        <dbReference type="ARBA" id="ARBA00022679"/>
    </source>
</evidence>
<dbReference type="Proteomes" id="UP001446337">
    <property type="component" value="Chromosome"/>
</dbReference>
<dbReference type="CDD" id="cd05403">
    <property type="entry name" value="NT_KNTase_like"/>
    <property type="match status" value="1"/>
</dbReference>
<evidence type="ECO:0000256" key="4">
    <source>
        <dbReference type="ARBA" id="ARBA00035252"/>
    </source>
</evidence>
<dbReference type="InterPro" id="IPR043519">
    <property type="entry name" value="NT_sf"/>
</dbReference>
<gene>
    <name evidence="8" type="ORF">AAIK43_23415</name>
</gene>
<name>A0ABZ3FZR8_ACHDE</name>
<evidence type="ECO:0000256" key="2">
    <source>
        <dbReference type="ARBA" id="ARBA00023251"/>
    </source>
</evidence>
<evidence type="ECO:0000256" key="3">
    <source>
        <dbReference type="ARBA" id="ARBA00035126"/>
    </source>
</evidence>
<dbReference type="GO" id="GO:0016779">
    <property type="term" value="F:nucleotidyltransferase activity"/>
    <property type="evidence" value="ECO:0007669"/>
    <property type="project" value="UniProtKB-KW"/>
</dbReference>
<comment type="catalytic activity">
    <reaction evidence="5">
        <text>spectinomycin + ATP = 9-O-adenylylspectinomycin + diphosphate</text>
        <dbReference type="Rhea" id="RHEA:63228"/>
        <dbReference type="ChEBI" id="CHEBI:30616"/>
        <dbReference type="ChEBI" id="CHEBI:33019"/>
        <dbReference type="ChEBI" id="CHEBI:146260"/>
        <dbReference type="ChEBI" id="CHEBI:146261"/>
    </reaction>
</comment>
<accession>A0ABZ3FZR8</accession>
<sequence>MNRSSSIPGQAVQALAALQRHLGPALVGACLHGSAVSGGLRPQSDVDLLAIIDGPMAEGARGPLVRDLMRLSAYPARSDALRPLEVMIFRLQDLDPLPYPARCQFLFGEWLRPDFEAGGVPLPISDPELTIVLAQARDAALPLSGPELRRWLPPVPAQDLRRAMADALPALVASLDGDERNVLLTLARMWRTALTDEIVAKDEAAAWAATRMPTDMARLMDLARVAYREGVHVDWPTHREDVGRAVRMLHGEVRRALGESEPPAA</sequence>
<keyword evidence="9" id="KW-1185">Reference proteome</keyword>
<keyword evidence="8" id="KW-0548">Nucleotidyltransferase</keyword>
<dbReference type="EMBL" id="CP154792">
    <property type="protein sequence ID" value="XAN14319.1"/>
    <property type="molecule type" value="Genomic_DNA"/>
</dbReference>
<evidence type="ECO:0000256" key="5">
    <source>
        <dbReference type="ARBA" id="ARBA00047831"/>
    </source>
</evidence>
<dbReference type="InterPro" id="IPR025184">
    <property type="entry name" value="AadA_C"/>
</dbReference>
<dbReference type="EC" id="2.7.7.47" evidence="3"/>
<dbReference type="SUPFAM" id="SSF81301">
    <property type="entry name" value="Nucleotidyltransferase"/>
    <property type="match status" value="1"/>
</dbReference>
<evidence type="ECO:0000256" key="6">
    <source>
        <dbReference type="ARBA" id="ARBA00048566"/>
    </source>
</evidence>
<dbReference type="RefSeq" id="WP_343498610.1">
    <property type="nucleotide sequence ID" value="NZ_CP154792.1"/>
</dbReference>
<feature type="domain" description="Adenylyltransferase AadA C-terminal" evidence="7">
    <location>
        <begin position="152"/>
        <end position="249"/>
    </location>
</feature>
<dbReference type="NCBIfam" id="NF010309">
    <property type="entry name" value="PRK13746.1"/>
    <property type="match status" value="1"/>
</dbReference>
<keyword evidence="1" id="KW-0808">Transferase</keyword>
<dbReference type="Gene3D" id="3.30.460.10">
    <property type="entry name" value="Beta Polymerase, domain 2"/>
    <property type="match status" value="1"/>
</dbReference>
<comment type="catalytic activity">
    <reaction evidence="6">
        <text>streptomycin + ATP = 3''-O-adenylylstreptomycin + diphosphate</text>
        <dbReference type="Rhea" id="RHEA:20245"/>
        <dbReference type="ChEBI" id="CHEBI:30616"/>
        <dbReference type="ChEBI" id="CHEBI:33019"/>
        <dbReference type="ChEBI" id="CHEBI:58007"/>
        <dbReference type="ChEBI" id="CHEBI:58605"/>
        <dbReference type="EC" id="2.7.7.47"/>
    </reaction>
</comment>
<proteinExistence type="predicted"/>
<reference evidence="8 9" key="1">
    <citation type="submission" date="2024-05" db="EMBL/GenBank/DDBJ databases">
        <title>Achromobacter denitrificans. BP1, complete genome.</title>
        <authorList>
            <person name="Zhang B."/>
        </authorList>
    </citation>
    <scope>NUCLEOTIDE SEQUENCE [LARGE SCALE GENOMIC DNA]</scope>
    <source>
        <strain evidence="8 9">BP1</strain>
    </source>
</reference>